<feature type="region of interest" description="Disordered" evidence="3">
    <location>
        <begin position="78"/>
        <end position="166"/>
    </location>
</feature>
<dbReference type="InterPro" id="IPR007219">
    <property type="entry name" value="XnlR_reg_dom"/>
</dbReference>
<dbReference type="Pfam" id="PF04082">
    <property type="entry name" value="Fungal_trans"/>
    <property type="match status" value="1"/>
</dbReference>
<dbReference type="AlphaFoldDB" id="A0A0B7KGL2"/>
<dbReference type="SMART" id="SM00906">
    <property type="entry name" value="Fungal_trans"/>
    <property type="match status" value="1"/>
</dbReference>
<evidence type="ECO:0000256" key="2">
    <source>
        <dbReference type="ARBA" id="ARBA00023242"/>
    </source>
</evidence>
<dbReference type="SUPFAM" id="SSF57701">
    <property type="entry name" value="Zn2/Cys6 DNA-binding domain"/>
    <property type="match status" value="1"/>
</dbReference>
<dbReference type="CDD" id="cd12148">
    <property type="entry name" value="fungal_TF_MHR"/>
    <property type="match status" value="1"/>
</dbReference>
<proteinExistence type="predicted"/>
<dbReference type="InterPro" id="IPR050987">
    <property type="entry name" value="AtrR-like"/>
</dbReference>
<feature type="domain" description="Zn(2)-C6 fungal-type" evidence="4">
    <location>
        <begin position="43"/>
        <end position="73"/>
    </location>
</feature>
<feature type="compositionally biased region" description="Polar residues" evidence="3">
    <location>
        <begin position="86"/>
        <end position="96"/>
    </location>
</feature>
<dbReference type="InterPro" id="IPR001138">
    <property type="entry name" value="Zn2Cys6_DnaBD"/>
</dbReference>
<dbReference type="GO" id="GO:0008270">
    <property type="term" value="F:zinc ion binding"/>
    <property type="evidence" value="ECO:0007669"/>
    <property type="project" value="InterPro"/>
</dbReference>
<dbReference type="EMBL" id="CDPU01000039">
    <property type="protein sequence ID" value="CEO54060.1"/>
    <property type="molecule type" value="Genomic_DNA"/>
</dbReference>
<evidence type="ECO:0000313" key="5">
    <source>
        <dbReference type="EMBL" id="CEO54060.1"/>
    </source>
</evidence>
<sequence length="740" mass="82303">MENVFIFFPLSLGTQSLGGEAGGNSQGTVWKMYGDRRRRFAKACDPCRKKKLRCDGIRPECTRCQAGQLSCHYADVRKPQRRRTRGSVQNPPSTSDDAWGNNMGMSHTGISESQISSDGSLNISPTVVNRPYSPGTSALTRAPSANSPPASNADPHTPAACSARSDTVVGSTGDMRYFGPPSGVSLASMGTGPKPAPWTSVPPKNPSPNESWSAWTHSSMQRLFAMRPEVPLPPWKEAFSLVSEFFDQEHQAIPCFHQPSFMTLLGQQYSGKSDRNPAWLACLNSVLAISQRRRVERGQDLSEKENLSWSYAANAMGNLLDILMRNTQLLSVQALLCMAWFFVGTPNPQPSFMLTGSAVRLAHSIGLHTSYEDRSWDSVEVEMRKRVFWIAVSLDSELCLRTGRPPAHNLHDFHVELPSDSLHNGDSDTIIISNGSSLNLFNAQCRLATIQGEIYRKLFSSHLPSTDRGWMVESVSRLTEKLETWASSTSPSFDMNEPLQRPEHQGLMRLFYVYHNCVIVANRGLGLQYWTSRSQVHFSALPSTAQVSIHRCLKASRAILGLNMVMSLGWRSYYWDVIGIISGAIIILCINALRQPEELTAAEDLRAISGTSKLLSLLDEENPNTYLRPLQSACEQLYRKARAAVNVHVREGSPSSQSGDFYTDGAREPSIDIHQGCDRLQNDNGRLQTPRDSHITEAGFGSRNDSNSQWGYTPEQPFIYPSLTPWSMDMLMDDSFLNFY</sequence>
<evidence type="ECO:0000259" key="4">
    <source>
        <dbReference type="PROSITE" id="PS50048"/>
    </source>
</evidence>
<dbReference type="PROSITE" id="PS50048">
    <property type="entry name" value="ZN2_CY6_FUNGAL_2"/>
    <property type="match status" value="1"/>
</dbReference>
<dbReference type="PROSITE" id="PS00463">
    <property type="entry name" value="ZN2_CY6_FUNGAL_1"/>
    <property type="match status" value="1"/>
</dbReference>
<feature type="region of interest" description="Disordered" evidence="3">
    <location>
        <begin position="190"/>
        <end position="211"/>
    </location>
</feature>
<dbReference type="Gene3D" id="4.10.240.10">
    <property type="entry name" value="Zn(2)-C6 fungal-type DNA-binding domain"/>
    <property type="match status" value="1"/>
</dbReference>
<accession>A0A0B7KGL2</accession>
<dbReference type="SMART" id="SM00066">
    <property type="entry name" value="GAL4"/>
    <property type="match status" value="1"/>
</dbReference>
<dbReference type="Pfam" id="PF00172">
    <property type="entry name" value="Zn_clus"/>
    <property type="match status" value="1"/>
</dbReference>
<feature type="compositionally biased region" description="Polar residues" evidence="3">
    <location>
        <begin position="103"/>
        <end position="127"/>
    </location>
</feature>
<dbReference type="GO" id="GO:0006351">
    <property type="term" value="P:DNA-templated transcription"/>
    <property type="evidence" value="ECO:0007669"/>
    <property type="project" value="InterPro"/>
</dbReference>
<feature type="compositionally biased region" description="Low complexity" evidence="3">
    <location>
        <begin position="142"/>
        <end position="153"/>
    </location>
</feature>
<gene>
    <name evidence="5" type="ORF">BN869_000010118_1</name>
</gene>
<dbReference type="InterPro" id="IPR036864">
    <property type="entry name" value="Zn2-C6_fun-type_DNA-bd_sf"/>
</dbReference>
<dbReference type="PANTHER" id="PTHR46910">
    <property type="entry name" value="TRANSCRIPTION FACTOR PDR1"/>
    <property type="match status" value="1"/>
</dbReference>
<keyword evidence="1" id="KW-0479">Metal-binding</keyword>
<organism evidence="5">
    <name type="scientific">Bionectria ochroleuca</name>
    <name type="common">Gliocladium roseum</name>
    <dbReference type="NCBI Taxonomy" id="29856"/>
    <lineage>
        <taxon>Eukaryota</taxon>
        <taxon>Fungi</taxon>
        <taxon>Dikarya</taxon>
        <taxon>Ascomycota</taxon>
        <taxon>Pezizomycotina</taxon>
        <taxon>Sordariomycetes</taxon>
        <taxon>Hypocreomycetidae</taxon>
        <taxon>Hypocreales</taxon>
        <taxon>Bionectriaceae</taxon>
        <taxon>Clonostachys</taxon>
    </lineage>
</organism>
<dbReference type="CDD" id="cd00067">
    <property type="entry name" value="GAL4"/>
    <property type="match status" value="1"/>
</dbReference>
<keyword evidence="2" id="KW-0539">Nucleus</keyword>
<protein>
    <recommendedName>
        <fullName evidence="4">Zn(2)-C6 fungal-type domain-containing protein</fullName>
    </recommendedName>
</protein>
<dbReference type="PANTHER" id="PTHR46910:SF25">
    <property type="entry name" value="ABC-TRANSPORTER-REGULATING TRANSCRIPTION FACTOR"/>
    <property type="match status" value="1"/>
</dbReference>
<evidence type="ECO:0000256" key="3">
    <source>
        <dbReference type="SAM" id="MobiDB-lite"/>
    </source>
</evidence>
<dbReference type="GO" id="GO:0003677">
    <property type="term" value="F:DNA binding"/>
    <property type="evidence" value="ECO:0007669"/>
    <property type="project" value="InterPro"/>
</dbReference>
<reference evidence="5" key="1">
    <citation type="submission" date="2015-01" db="EMBL/GenBank/DDBJ databases">
        <authorList>
            <person name="Durling Mikael"/>
        </authorList>
    </citation>
    <scope>NUCLEOTIDE SEQUENCE</scope>
</reference>
<dbReference type="GO" id="GO:0000981">
    <property type="term" value="F:DNA-binding transcription factor activity, RNA polymerase II-specific"/>
    <property type="evidence" value="ECO:0007669"/>
    <property type="project" value="InterPro"/>
</dbReference>
<name>A0A0B7KGL2_BIOOC</name>
<evidence type="ECO:0000256" key="1">
    <source>
        <dbReference type="ARBA" id="ARBA00022723"/>
    </source>
</evidence>